<protein>
    <submittedName>
        <fullName evidence="4">RNA-dependent RNA polymerase</fullName>
    </submittedName>
</protein>
<dbReference type="Pfam" id="PF05919">
    <property type="entry name" value="Mitovir_RNA_pol"/>
    <property type="match status" value="1"/>
</dbReference>
<name>A0A023T5E0_9VIRU</name>
<evidence type="ECO:0000313" key="4">
    <source>
        <dbReference type="EMBL" id="AHX84134.1"/>
    </source>
</evidence>
<reference evidence="4" key="1">
    <citation type="journal article" date="2014" name="Arch. Virol.">
        <title>Molecular characterisation of novel mitoviruses associated with Sclerotinia sclerotiorum.</title>
        <authorList>
            <person name="Khalifa M.E."/>
            <person name="Pearson M.N."/>
        </authorList>
    </citation>
    <scope>NUCLEOTIDE SEQUENCE</scope>
    <source>
        <strain evidence="4">Lu471</strain>
    </source>
</reference>
<dbReference type="EMBL" id="KJ462513">
    <property type="protein sequence ID" value="AHX84134.1"/>
    <property type="molecule type" value="Genomic_RNA"/>
</dbReference>
<dbReference type="GO" id="GO:0003968">
    <property type="term" value="F:RNA-directed RNA polymerase activity"/>
    <property type="evidence" value="ECO:0007669"/>
    <property type="project" value="UniProtKB-KW"/>
</dbReference>
<dbReference type="InterPro" id="IPR008686">
    <property type="entry name" value="RNA_pol_mitovir"/>
</dbReference>
<evidence type="ECO:0000256" key="3">
    <source>
        <dbReference type="ARBA" id="ARBA00022695"/>
    </source>
</evidence>
<dbReference type="InterPro" id="IPR043502">
    <property type="entry name" value="DNA/RNA_pol_sf"/>
</dbReference>
<evidence type="ECO:0000256" key="2">
    <source>
        <dbReference type="ARBA" id="ARBA00022679"/>
    </source>
</evidence>
<sequence length="742" mass="83672">MRWAVRGRVLNAWFARTVGLCNNSYNFMKNQFKTNFSSWKHEAGRLSKVGPVKELNLFLFFQYFRLLIWALQLDKRNFMKFAVRVRSLLTHNGRKFTVLYLKECYRIVQHFVSGNPVFVTNELPLSIVRGLPSIIPGVLRLRMHDGDPGVIRGVLTCLSVFRVIKFPGDVKFDTIVGSFTGLSSTLPIYELLAVKSSLPPLGELRPIRWLFSRSAGPNCKVAGLGIWLDIKAWSSRPNFGNLLDFIKYFPGGEDFRLELLSEVSALRDLPSKVLHLGRLSFKEEAAGKVRVFAITDAVTQSVMAPLSTAIFDCLRRIPQDGTFNQSAPLDRLRQLKREGKLEGQKFYSYDLSAATDRLPVDLQVQILSIYFGEQFGTLWKSVMTDRDWSAKVVTVPGLPAEEEQFRYTVGQPMGALSSWGMLALTHHYIVRLAARRVSLHDFGDYAVLGDDVVIANDLVARSYHGIMVDILGVKINLSKTLVSEHSFEFAKRLVSKDVELTPLGASNALLALQSLNGVPSLLRDLSGKGVTFTEDSVDDLISRVPTVRKSKLETILWTIKGPFGFVPTRVGLASFLTMSSSLTPVRANQIIDAVRRVKHQFDVNTWKTAVRKAIEFQISISELYYPVGFSSYPSGFENSSVRRAIIHQNSFDLQSLGASAPRWRLVFGGPLIMMDYYRASYEQEIVAYIKELIVDQSFEVSIGGGDPFVRQTFEDYAFSSRFKGKIFFDQVRETLRQRALPL</sequence>
<dbReference type="PANTHER" id="PTHR34456:SF13">
    <property type="entry name" value="REVERSE TRANSCRIPTASE DOMAIN-CONTAINING PROTEIN"/>
    <property type="match status" value="1"/>
</dbReference>
<keyword evidence="3" id="KW-0548">Nucleotidyltransferase</keyword>
<evidence type="ECO:0000256" key="1">
    <source>
        <dbReference type="ARBA" id="ARBA00022484"/>
    </source>
</evidence>
<dbReference type="PANTHER" id="PTHR34456">
    <property type="entry name" value="MITOVIRUS RNA-DEPENDENT RNA POLYMERASE"/>
    <property type="match status" value="1"/>
</dbReference>
<keyword evidence="1 4" id="KW-0696">RNA-directed RNA polymerase</keyword>
<proteinExistence type="predicted"/>
<organism evidence="4">
    <name type="scientific">Sclerotinia sclerotiorum mitovirus 6</name>
    <dbReference type="NCBI Taxonomy" id="1435446"/>
    <lineage>
        <taxon>Viruses</taxon>
        <taxon>Riboviria</taxon>
        <taxon>Orthornavirae</taxon>
        <taxon>Lenarviricota</taxon>
        <taxon>Howeltoviricetes</taxon>
        <taxon>Cryppavirales</taxon>
        <taxon>Mitoviridae</taxon>
        <taxon>Duamitovirus</taxon>
        <taxon>Duamitovirus scsc6</taxon>
    </lineage>
</organism>
<accession>A0A023T5E0</accession>
<keyword evidence="2" id="KW-0808">Transferase</keyword>
<dbReference type="SUPFAM" id="SSF56672">
    <property type="entry name" value="DNA/RNA polymerases"/>
    <property type="match status" value="1"/>
</dbReference>